<reference evidence="3" key="1">
    <citation type="journal article" date="2014" name="Int. J. Syst. Evol. Microbiol.">
        <title>Complete genome sequence of Corynebacterium casei LMG S-19264T (=DSM 44701T), isolated from a smear-ripened cheese.</title>
        <authorList>
            <consortium name="US DOE Joint Genome Institute (JGI-PGF)"/>
            <person name="Walter F."/>
            <person name="Albersmeier A."/>
            <person name="Kalinowski J."/>
            <person name="Ruckert C."/>
        </authorList>
    </citation>
    <scope>NUCLEOTIDE SEQUENCE</scope>
    <source>
        <strain evidence="3">JCM 14371</strain>
    </source>
</reference>
<sequence>MSDPQHPGPVTRPTVPAALAFGLVSLAFTALGTPGPFSWPLAVTCGMGAGVAALHTAFLAGRQAVAGRASRPAQHTPPPAGAAPAASRPADPPVNPVPVPSPTPRPPEASMPASPWPTLALPHGWTTEPRGPALHVTRDDRRRFVIATHPAALTGLQAGTTPVLWTPGPPAPPTRQGQAWQVSGPPDTLTALLEVL</sequence>
<evidence type="ECO:0000256" key="2">
    <source>
        <dbReference type="SAM" id="Phobius"/>
    </source>
</evidence>
<organism evidence="3 4">
    <name type="scientific">Deinococcus aquiradiocola</name>
    <dbReference type="NCBI Taxonomy" id="393059"/>
    <lineage>
        <taxon>Bacteria</taxon>
        <taxon>Thermotogati</taxon>
        <taxon>Deinococcota</taxon>
        <taxon>Deinococci</taxon>
        <taxon>Deinococcales</taxon>
        <taxon>Deinococcaceae</taxon>
        <taxon>Deinococcus</taxon>
    </lineage>
</organism>
<dbReference type="EMBL" id="BMOE01000007">
    <property type="protein sequence ID" value="GGJ78919.1"/>
    <property type="molecule type" value="Genomic_DNA"/>
</dbReference>
<feature type="transmembrane region" description="Helical" evidence="2">
    <location>
        <begin position="12"/>
        <end position="31"/>
    </location>
</feature>
<feature type="transmembrane region" description="Helical" evidence="2">
    <location>
        <begin position="37"/>
        <end position="61"/>
    </location>
</feature>
<keyword evidence="2" id="KW-1133">Transmembrane helix</keyword>
<evidence type="ECO:0000313" key="3">
    <source>
        <dbReference type="EMBL" id="GGJ78919.1"/>
    </source>
</evidence>
<keyword evidence="2" id="KW-0472">Membrane</keyword>
<evidence type="ECO:0000313" key="4">
    <source>
        <dbReference type="Proteomes" id="UP000635726"/>
    </source>
</evidence>
<dbReference type="Proteomes" id="UP000635726">
    <property type="component" value="Unassembled WGS sequence"/>
</dbReference>
<name>A0A917PHX0_9DEIO</name>
<gene>
    <name evidence="3" type="ORF">GCM10008939_23460</name>
</gene>
<feature type="region of interest" description="Disordered" evidence="1">
    <location>
        <begin position="68"/>
        <end position="132"/>
    </location>
</feature>
<keyword evidence="4" id="KW-1185">Reference proteome</keyword>
<comment type="caution">
    <text evidence="3">The sequence shown here is derived from an EMBL/GenBank/DDBJ whole genome shotgun (WGS) entry which is preliminary data.</text>
</comment>
<dbReference type="AlphaFoldDB" id="A0A917PHX0"/>
<reference evidence="3" key="2">
    <citation type="submission" date="2020-09" db="EMBL/GenBank/DDBJ databases">
        <authorList>
            <person name="Sun Q."/>
            <person name="Ohkuma M."/>
        </authorList>
    </citation>
    <scope>NUCLEOTIDE SEQUENCE</scope>
    <source>
        <strain evidence="3">JCM 14371</strain>
    </source>
</reference>
<accession>A0A917PHX0</accession>
<protein>
    <submittedName>
        <fullName evidence="3">Uncharacterized protein</fullName>
    </submittedName>
</protein>
<feature type="compositionally biased region" description="Pro residues" evidence="1">
    <location>
        <begin position="90"/>
        <end position="109"/>
    </location>
</feature>
<keyword evidence="2" id="KW-0812">Transmembrane</keyword>
<proteinExistence type="predicted"/>
<evidence type="ECO:0000256" key="1">
    <source>
        <dbReference type="SAM" id="MobiDB-lite"/>
    </source>
</evidence>